<dbReference type="Gene3D" id="2.60.40.1530">
    <property type="entry name" value="ntegrin, alpha v. Chain A, domain 4"/>
    <property type="match status" value="1"/>
</dbReference>
<protein>
    <submittedName>
        <fullName evidence="7">Integrin alpha-IIb-like</fullName>
    </submittedName>
</protein>
<keyword evidence="4" id="KW-0325">Glycoprotein</keyword>
<dbReference type="RefSeq" id="XP_025038676.1">
    <property type="nucleotide sequence ID" value="XM_025182891.1"/>
</dbReference>
<dbReference type="InterPro" id="IPR048286">
    <property type="entry name" value="Integrin_alpha_Ig-like_3"/>
</dbReference>
<dbReference type="KEGG" id="pss:102463801"/>
<dbReference type="GO" id="GO:0098609">
    <property type="term" value="P:cell-cell adhesion"/>
    <property type="evidence" value="ECO:0007669"/>
    <property type="project" value="TreeGrafter"/>
</dbReference>
<dbReference type="OrthoDB" id="5317514at2759"/>
<reference evidence="8" key="1">
    <citation type="submission" date="2011-10" db="EMBL/GenBank/DDBJ databases">
        <authorList>
            <consortium name="Soft-shell Turtle Genome Consortium"/>
        </authorList>
    </citation>
    <scope>NUCLEOTIDE SEQUENCE [LARGE SCALE GENOMIC DNA]</scope>
    <source>
        <strain evidence="8">Daiwa-1</strain>
    </source>
</reference>
<evidence type="ECO:0000259" key="6">
    <source>
        <dbReference type="Pfam" id="PF20806"/>
    </source>
</evidence>
<keyword evidence="5" id="KW-1133">Transmembrane helix</keyword>
<feature type="domain" description="Integrin alpha third immunoglobulin-like" evidence="6">
    <location>
        <begin position="16"/>
        <end position="93"/>
    </location>
</feature>
<dbReference type="STRING" id="13735.ENSPSIP00000017983"/>
<feature type="transmembrane region" description="Helical" evidence="5">
    <location>
        <begin position="107"/>
        <end position="129"/>
    </location>
</feature>
<evidence type="ECO:0000256" key="5">
    <source>
        <dbReference type="SAM" id="Phobius"/>
    </source>
</evidence>
<reference evidence="7" key="3">
    <citation type="submission" date="2025-08" db="UniProtKB">
        <authorList>
            <consortium name="Ensembl"/>
        </authorList>
    </citation>
    <scope>IDENTIFICATION</scope>
</reference>
<keyword evidence="3 5" id="KW-0472">Membrane</keyword>
<sequence length="148" mass="16276">MQGAGTGADCCALLQDCSGRACVTVLCQVEALARDQRAMVTIHAVLWMQNVRKRPLDQFIIQSQAWFNVSALPYRIQPDALPSGHATAHTEVMRVSPDAKAEIPTRWIVLAVLAGLLLLALFICAMWKVRLPGSDQPARQRWAQQGQA</sequence>
<dbReference type="GO" id="GO:0033627">
    <property type="term" value="P:cell adhesion mediated by integrin"/>
    <property type="evidence" value="ECO:0007669"/>
    <property type="project" value="TreeGrafter"/>
</dbReference>
<dbReference type="Gene3D" id="1.20.5.930">
    <property type="entry name" value="Bicelle-embedded integrin alpha(iib) transmembrane segment"/>
    <property type="match status" value="1"/>
</dbReference>
<dbReference type="SUPFAM" id="SSF69179">
    <property type="entry name" value="Integrin domains"/>
    <property type="match status" value="1"/>
</dbReference>
<dbReference type="PANTHER" id="PTHR23220">
    <property type="entry name" value="INTEGRIN ALPHA"/>
    <property type="match status" value="1"/>
</dbReference>
<dbReference type="PANTHER" id="PTHR23220:SF73">
    <property type="entry name" value="INTEGRIN ALPHA-IIB"/>
    <property type="match status" value="1"/>
</dbReference>
<dbReference type="InterPro" id="IPR032695">
    <property type="entry name" value="Integrin_dom_sf"/>
</dbReference>
<dbReference type="OMA" id="SDNCTHI"/>
<dbReference type="Pfam" id="PF20806">
    <property type="entry name" value="Integrin_A_Ig_3"/>
    <property type="match status" value="1"/>
</dbReference>
<dbReference type="EMBL" id="AGCU01061588">
    <property type="status" value="NOT_ANNOTATED_CDS"/>
    <property type="molecule type" value="Genomic_DNA"/>
</dbReference>
<dbReference type="GO" id="GO:0001525">
    <property type="term" value="P:angiogenesis"/>
    <property type="evidence" value="ECO:0007669"/>
    <property type="project" value="TreeGrafter"/>
</dbReference>
<evidence type="ECO:0000256" key="3">
    <source>
        <dbReference type="ARBA" id="ARBA00023136"/>
    </source>
</evidence>
<proteinExistence type="predicted"/>
<dbReference type="GO" id="GO:0008305">
    <property type="term" value="C:integrin complex"/>
    <property type="evidence" value="ECO:0007669"/>
    <property type="project" value="TreeGrafter"/>
</dbReference>
<dbReference type="GeneTree" id="ENSGT00940000160724"/>
<evidence type="ECO:0000256" key="1">
    <source>
        <dbReference type="ARBA" id="ARBA00004479"/>
    </source>
</evidence>
<comment type="subcellular location">
    <subcellularLocation>
        <location evidence="1">Membrane</location>
        <topology evidence="1">Single-pass type I membrane protein</topology>
    </subcellularLocation>
</comment>
<organism evidence="7 8">
    <name type="scientific">Pelodiscus sinensis</name>
    <name type="common">Chinese softshell turtle</name>
    <name type="synonym">Trionyx sinensis</name>
    <dbReference type="NCBI Taxonomy" id="13735"/>
    <lineage>
        <taxon>Eukaryota</taxon>
        <taxon>Metazoa</taxon>
        <taxon>Chordata</taxon>
        <taxon>Craniata</taxon>
        <taxon>Vertebrata</taxon>
        <taxon>Euteleostomi</taxon>
        <taxon>Archelosauria</taxon>
        <taxon>Testudinata</taxon>
        <taxon>Testudines</taxon>
        <taxon>Cryptodira</taxon>
        <taxon>Trionychia</taxon>
        <taxon>Trionychidae</taxon>
        <taxon>Pelodiscus</taxon>
    </lineage>
</organism>
<keyword evidence="5" id="KW-0812">Transmembrane</keyword>
<accession>K7GCH2</accession>
<dbReference type="GO" id="GO:0005178">
    <property type="term" value="F:integrin binding"/>
    <property type="evidence" value="ECO:0007669"/>
    <property type="project" value="TreeGrafter"/>
</dbReference>
<reference evidence="7" key="4">
    <citation type="submission" date="2025-09" db="UniProtKB">
        <authorList>
            <consortium name="Ensembl"/>
        </authorList>
    </citation>
    <scope>IDENTIFICATION</scope>
</reference>
<keyword evidence="8" id="KW-1185">Reference proteome</keyword>
<reference evidence="8" key="2">
    <citation type="journal article" date="2013" name="Nat. Genet.">
        <title>The draft genomes of soft-shell turtle and green sea turtle yield insights into the development and evolution of the turtle-specific body plan.</title>
        <authorList>
            <person name="Wang Z."/>
            <person name="Pascual-Anaya J."/>
            <person name="Zadissa A."/>
            <person name="Li W."/>
            <person name="Niimura Y."/>
            <person name="Huang Z."/>
            <person name="Li C."/>
            <person name="White S."/>
            <person name="Xiong Z."/>
            <person name="Fang D."/>
            <person name="Wang B."/>
            <person name="Ming Y."/>
            <person name="Chen Y."/>
            <person name="Zheng Y."/>
            <person name="Kuraku S."/>
            <person name="Pignatelli M."/>
            <person name="Herrero J."/>
            <person name="Beal K."/>
            <person name="Nozawa M."/>
            <person name="Li Q."/>
            <person name="Wang J."/>
            <person name="Zhang H."/>
            <person name="Yu L."/>
            <person name="Shigenobu S."/>
            <person name="Wang J."/>
            <person name="Liu J."/>
            <person name="Flicek P."/>
            <person name="Searle S."/>
            <person name="Wang J."/>
            <person name="Kuratani S."/>
            <person name="Yin Y."/>
            <person name="Aken B."/>
            <person name="Zhang G."/>
            <person name="Irie N."/>
        </authorList>
    </citation>
    <scope>NUCLEOTIDE SEQUENCE [LARGE SCALE GENOMIC DNA]</scope>
    <source>
        <strain evidence="8">Daiwa-1</strain>
    </source>
</reference>
<dbReference type="Proteomes" id="UP000007267">
    <property type="component" value="Unassembled WGS sequence"/>
</dbReference>
<name>K7GCH2_PELSI</name>
<dbReference type="AlphaFoldDB" id="K7GCH2"/>
<evidence type="ECO:0000313" key="7">
    <source>
        <dbReference type="Ensembl" id="ENSPSIP00000017983.1"/>
    </source>
</evidence>
<evidence type="ECO:0000256" key="2">
    <source>
        <dbReference type="ARBA" id="ARBA00023037"/>
    </source>
</evidence>
<dbReference type="CTD" id="3674"/>
<dbReference type="GO" id="GO:0007160">
    <property type="term" value="P:cell-matrix adhesion"/>
    <property type="evidence" value="ECO:0007669"/>
    <property type="project" value="TreeGrafter"/>
</dbReference>
<dbReference type="GO" id="GO:0007229">
    <property type="term" value="P:integrin-mediated signaling pathway"/>
    <property type="evidence" value="ECO:0007669"/>
    <property type="project" value="UniProtKB-KW"/>
</dbReference>
<dbReference type="eggNOG" id="KOG3637">
    <property type="taxonomic scope" value="Eukaryota"/>
</dbReference>
<dbReference type="Ensembl" id="ENSPSIT00000018066.1">
    <property type="protein sequence ID" value="ENSPSIP00000017983.1"/>
    <property type="gene ID" value="ENSPSIG00000015995.1"/>
</dbReference>
<evidence type="ECO:0000313" key="8">
    <source>
        <dbReference type="Proteomes" id="UP000007267"/>
    </source>
</evidence>
<evidence type="ECO:0000256" key="4">
    <source>
        <dbReference type="ARBA" id="ARBA00023180"/>
    </source>
</evidence>
<dbReference type="GO" id="GO:0009897">
    <property type="term" value="C:external side of plasma membrane"/>
    <property type="evidence" value="ECO:0007669"/>
    <property type="project" value="TreeGrafter"/>
</dbReference>
<dbReference type="HOGENOM" id="CLU_1758242_0_0_1"/>
<keyword evidence="2" id="KW-0401">Integrin</keyword>